<dbReference type="Pfam" id="PF06470">
    <property type="entry name" value="SMC_hinge"/>
    <property type="match status" value="1"/>
</dbReference>
<evidence type="ECO:0000259" key="2">
    <source>
        <dbReference type="SMART" id="SM00968"/>
    </source>
</evidence>
<proteinExistence type="predicted"/>
<keyword evidence="4" id="KW-1185">Reference proteome</keyword>
<dbReference type="SMART" id="SM00968">
    <property type="entry name" value="SMC_hinge"/>
    <property type="match status" value="1"/>
</dbReference>
<dbReference type="InterPro" id="IPR036277">
    <property type="entry name" value="SMC_hinge_sf"/>
</dbReference>
<dbReference type="Proteomes" id="UP001439008">
    <property type="component" value="Unassembled WGS sequence"/>
</dbReference>
<comment type="caution">
    <text evidence="3">The sequence shown here is derived from an EMBL/GenBank/DDBJ whole genome shotgun (WGS) entry which is preliminary data.</text>
</comment>
<keyword evidence="1" id="KW-0175">Coiled coil</keyword>
<evidence type="ECO:0000256" key="1">
    <source>
        <dbReference type="SAM" id="Coils"/>
    </source>
</evidence>
<dbReference type="SUPFAM" id="SSF75553">
    <property type="entry name" value="Smc hinge domain"/>
    <property type="match status" value="1"/>
</dbReference>
<sequence length="595" mass="67953">MNDAQRLSLFKQIAGTSVYEAKRGESVRLMQDTARKNAQIEQIVRGIRARLSELEGEKSELLDFQRKDGARRTIERSVYLREKEKCAARLEVASRKRRSAEVNLAESVCEAEAAEKGRKEARDELGRLGAAGEGLSQKIKRNGALRRRQSASLVRLEARRDWAKEVVSKSEKRLAALGEFLESMERRIDAGAEKSREMERFVEKLEDEKTALAKELGPKKQKLEFLQAKCGRKDMFSTKSERDEFLLRQVSSKKLLIENDIARKAYLSNQLDKIDSNRIAKKGETIENEIKHLQSAIEKDDAKYVKDLNSRNKFSLQRKKIWKELDKVNSETLTVRNVLSRAESSLRYSMAKGQYDSIRKIKESTSEGYRGCLSELFTLKHPKFAKCVEKTAGSRLFFHVVDDDEIAARLIATINRQKLGRTTVMPLNRLNAPKELKIAEEDKQDVIPMLKQIDFEEKFRPAMAQIFGKTVIARSIDIASAYSIKHNVDAITLDGDRASKRGYLSGGYNEGKTSRLEAIAAIKKNSDELETLLKKANNLEKDKNTVEISLERLTASLNLLESEKEQRQRQLRAAKEALFYCKKELQNAEKDELRL</sequence>
<organism evidence="3 4">
    <name type="scientific">Bonamia ostreae</name>
    <dbReference type="NCBI Taxonomy" id="126728"/>
    <lineage>
        <taxon>Eukaryota</taxon>
        <taxon>Sar</taxon>
        <taxon>Rhizaria</taxon>
        <taxon>Endomyxa</taxon>
        <taxon>Ascetosporea</taxon>
        <taxon>Haplosporida</taxon>
        <taxon>Bonamia</taxon>
    </lineage>
</organism>
<gene>
    <name evidence="3" type="primary">SMC3_1</name>
    <name evidence="3" type="ORF">MHBO_000363</name>
</gene>
<feature type="domain" description="SMC hinge" evidence="2">
    <location>
        <begin position="367"/>
        <end position="483"/>
    </location>
</feature>
<evidence type="ECO:0000313" key="3">
    <source>
        <dbReference type="EMBL" id="MES1918392.1"/>
    </source>
</evidence>
<protein>
    <submittedName>
        <fullName evidence="3">Structural maintenance of chromosomes protein 3</fullName>
    </submittedName>
</protein>
<dbReference type="Gene3D" id="3.30.70.1620">
    <property type="match status" value="1"/>
</dbReference>
<dbReference type="InterPro" id="IPR010935">
    <property type="entry name" value="SMC_hinge"/>
</dbReference>
<evidence type="ECO:0000313" key="4">
    <source>
        <dbReference type="Proteomes" id="UP001439008"/>
    </source>
</evidence>
<accession>A0ABV2AFG8</accession>
<dbReference type="Gene3D" id="1.20.1060.20">
    <property type="match status" value="1"/>
</dbReference>
<dbReference type="PANTHER" id="PTHR43977">
    <property type="entry name" value="STRUCTURAL MAINTENANCE OF CHROMOSOMES PROTEIN 3"/>
    <property type="match status" value="1"/>
</dbReference>
<feature type="non-terminal residue" evidence="3">
    <location>
        <position position="595"/>
    </location>
</feature>
<feature type="coiled-coil region" evidence="1">
    <location>
        <begin position="519"/>
        <end position="577"/>
    </location>
</feature>
<dbReference type="EMBL" id="JBDODL010000053">
    <property type="protein sequence ID" value="MES1918392.1"/>
    <property type="molecule type" value="Genomic_DNA"/>
</dbReference>
<name>A0ABV2AFG8_9EUKA</name>
<reference evidence="3 4" key="1">
    <citation type="journal article" date="2024" name="BMC Biol.">
        <title>Comparative genomics of Ascetosporea gives new insight into the evolutionary basis for animal parasitism in Rhizaria.</title>
        <authorList>
            <person name="Hiltunen Thoren M."/>
            <person name="Onut-Brannstrom I."/>
            <person name="Alfjorden A."/>
            <person name="Peckova H."/>
            <person name="Swords F."/>
            <person name="Hooper C."/>
            <person name="Holzer A.S."/>
            <person name="Bass D."/>
            <person name="Burki F."/>
        </authorList>
    </citation>
    <scope>NUCLEOTIDE SEQUENCE [LARGE SCALE GENOMIC DNA]</scope>
    <source>
        <strain evidence="3">20-A016</strain>
    </source>
</reference>